<reference evidence="3" key="1">
    <citation type="journal article" date="2013" name="Genome Announc.">
        <title>Draft Genome Sequence of the Dimorphic Prosthecate Bacterium Brevundimonas abyssalis TAR-001T.</title>
        <authorList>
            <person name="Tsubouchi T."/>
            <person name="Nishi S."/>
            <person name="Usui K."/>
            <person name="Shimane Y."/>
            <person name="Takaki Y."/>
            <person name="Maruyama T."/>
            <person name="Hatada Y."/>
        </authorList>
    </citation>
    <scope>NUCLEOTIDE SEQUENCE [LARGE SCALE GENOMIC DNA]</scope>
    <source>
        <strain evidence="3">TAR-001</strain>
    </source>
</reference>
<evidence type="ECO:0000256" key="1">
    <source>
        <dbReference type="SAM" id="MobiDB-lite"/>
    </source>
</evidence>
<proteinExistence type="predicted"/>
<evidence type="ECO:0000313" key="3">
    <source>
        <dbReference type="Proteomes" id="UP000016569"/>
    </source>
</evidence>
<name>A0A8E0ND95_9CAUL</name>
<dbReference type="AlphaFoldDB" id="A0A8E0ND95"/>
<organism evidence="2 3">
    <name type="scientific">Brevundimonas abyssalis TAR-001</name>
    <dbReference type="NCBI Taxonomy" id="1391729"/>
    <lineage>
        <taxon>Bacteria</taxon>
        <taxon>Pseudomonadati</taxon>
        <taxon>Pseudomonadota</taxon>
        <taxon>Alphaproteobacteria</taxon>
        <taxon>Caulobacterales</taxon>
        <taxon>Caulobacteraceae</taxon>
        <taxon>Brevundimonas</taxon>
    </lineage>
</organism>
<comment type="caution">
    <text evidence="2">The sequence shown here is derived from an EMBL/GenBank/DDBJ whole genome shotgun (WGS) entry which is preliminary data.</text>
</comment>
<feature type="region of interest" description="Disordered" evidence="1">
    <location>
        <begin position="28"/>
        <end position="51"/>
    </location>
</feature>
<dbReference type="EMBL" id="BATC01000056">
    <property type="protein sequence ID" value="GAD60171.1"/>
    <property type="molecule type" value="Genomic_DNA"/>
</dbReference>
<accession>A0A8E0ND95</accession>
<dbReference type="RefSeq" id="WP_021698265.1">
    <property type="nucleotide sequence ID" value="NZ_BATC01000056.1"/>
</dbReference>
<evidence type="ECO:0000313" key="2">
    <source>
        <dbReference type="EMBL" id="GAD60171.1"/>
    </source>
</evidence>
<keyword evidence="3" id="KW-1185">Reference proteome</keyword>
<protein>
    <submittedName>
        <fullName evidence="2">Uncharacterized protein</fullName>
    </submittedName>
</protein>
<sequence length="51" mass="5965">MNDKHFNLQNAVMQFALVGGTAFNTRTVPSNRLRRRPLEKLSNTLKLRRRP</sequence>
<dbReference type="Proteomes" id="UP000016569">
    <property type="component" value="Unassembled WGS sequence"/>
</dbReference>
<gene>
    <name evidence="2" type="ORF">MBEBAB_2421</name>
</gene>